<dbReference type="AlphaFoldDB" id="A0A1I6EG91"/>
<name>A0A1I6EG91_9PSEU</name>
<dbReference type="EMBL" id="FOYL01000004">
    <property type="protein sequence ID" value="SFR16760.1"/>
    <property type="molecule type" value="Genomic_DNA"/>
</dbReference>
<feature type="region of interest" description="Disordered" evidence="1">
    <location>
        <begin position="98"/>
        <end position="149"/>
    </location>
</feature>
<keyword evidence="2" id="KW-1133">Transmembrane helix</keyword>
<proteinExistence type="predicted"/>
<feature type="transmembrane region" description="Helical" evidence="2">
    <location>
        <begin position="41"/>
        <end position="62"/>
    </location>
</feature>
<accession>A0A1I6EG91</accession>
<organism evidence="3 4">
    <name type="scientific">Lentzea waywayandensis</name>
    <dbReference type="NCBI Taxonomy" id="84724"/>
    <lineage>
        <taxon>Bacteria</taxon>
        <taxon>Bacillati</taxon>
        <taxon>Actinomycetota</taxon>
        <taxon>Actinomycetes</taxon>
        <taxon>Pseudonocardiales</taxon>
        <taxon>Pseudonocardiaceae</taxon>
        <taxon>Lentzea</taxon>
    </lineage>
</organism>
<dbReference type="Proteomes" id="UP000198583">
    <property type="component" value="Unassembled WGS sequence"/>
</dbReference>
<evidence type="ECO:0000313" key="4">
    <source>
        <dbReference type="Proteomes" id="UP000198583"/>
    </source>
</evidence>
<evidence type="ECO:0000256" key="1">
    <source>
        <dbReference type="SAM" id="MobiDB-lite"/>
    </source>
</evidence>
<reference evidence="4" key="1">
    <citation type="submission" date="2016-10" db="EMBL/GenBank/DDBJ databases">
        <authorList>
            <person name="Varghese N."/>
            <person name="Submissions S."/>
        </authorList>
    </citation>
    <scope>NUCLEOTIDE SEQUENCE [LARGE SCALE GENOMIC DNA]</scope>
    <source>
        <strain evidence="4">DSM 44232</strain>
    </source>
</reference>
<dbReference type="RefSeq" id="WP_093594859.1">
    <property type="nucleotide sequence ID" value="NZ_FOYL01000004.1"/>
</dbReference>
<protein>
    <submittedName>
        <fullName evidence="3">Uncharacterized protein</fullName>
    </submittedName>
</protein>
<dbReference type="OrthoDB" id="3698912at2"/>
<keyword evidence="2" id="KW-0812">Transmembrane</keyword>
<sequence>MDELDDQLRKLFSDDRLDVHSPPVAAETVVRGAARLRRRRAAITGAFAVAVLVGAGIGLAQLGKARSDDTVSAYLTTATPTTSTTTPQTSVSTFTSTVIVTTNPPPSSNGGNPDTPGTGTRSDPKSDPPPAPPTPEAQPGRYGSLSLGMSEGDALATGSLVEPSTPADPENRCKAYATKSVPDSNAVIISPARGIVRITLASFAKTPKNVGVGSKVTDVKTAYANATQSGSNVVVEMNATPAWSYIFESDGSTVTTVFMRLNANDCAGV</sequence>
<feature type="compositionally biased region" description="Low complexity" evidence="1">
    <location>
        <begin position="98"/>
        <end position="120"/>
    </location>
</feature>
<keyword evidence="4" id="KW-1185">Reference proteome</keyword>
<gene>
    <name evidence="3" type="ORF">SAMN04488564_104437</name>
</gene>
<evidence type="ECO:0000256" key="2">
    <source>
        <dbReference type="SAM" id="Phobius"/>
    </source>
</evidence>
<feature type="compositionally biased region" description="Pro residues" evidence="1">
    <location>
        <begin position="127"/>
        <end position="136"/>
    </location>
</feature>
<dbReference type="STRING" id="84724.SAMN04488564_104437"/>
<evidence type="ECO:0000313" key="3">
    <source>
        <dbReference type="EMBL" id="SFR16760.1"/>
    </source>
</evidence>
<keyword evidence="2" id="KW-0472">Membrane</keyword>